<feature type="signal peptide" evidence="1">
    <location>
        <begin position="1"/>
        <end position="19"/>
    </location>
</feature>
<evidence type="ECO:0000313" key="2">
    <source>
        <dbReference type="EMBL" id="SDE69175.1"/>
    </source>
</evidence>
<proteinExistence type="predicted"/>
<evidence type="ECO:0000313" key="3">
    <source>
        <dbReference type="Proteomes" id="UP000182427"/>
    </source>
</evidence>
<feature type="chain" id="PRO_5009240902" evidence="1">
    <location>
        <begin position="20"/>
        <end position="44"/>
    </location>
</feature>
<organism evidence="2 3">
    <name type="scientific">Terriglobus roseus</name>
    <dbReference type="NCBI Taxonomy" id="392734"/>
    <lineage>
        <taxon>Bacteria</taxon>
        <taxon>Pseudomonadati</taxon>
        <taxon>Acidobacteriota</taxon>
        <taxon>Terriglobia</taxon>
        <taxon>Terriglobales</taxon>
        <taxon>Acidobacteriaceae</taxon>
        <taxon>Terriglobus</taxon>
    </lineage>
</organism>
<evidence type="ECO:0000256" key="1">
    <source>
        <dbReference type="SAM" id="SignalP"/>
    </source>
</evidence>
<name>A0A1G7F0S9_9BACT</name>
<dbReference type="EMBL" id="LT629690">
    <property type="protein sequence ID" value="SDE69175.1"/>
    <property type="molecule type" value="Genomic_DNA"/>
</dbReference>
<dbReference type="Proteomes" id="UP000182427">
    <property type="component" value="Chromosome I"/>
</dbReference>
<accession>A0A1G7F0S9</accession>
<protein>
    <submittedName>
        <fullName evidence="2">Uncharacterized protein</fullName>
    </submittedName>
</protein>
<gene>
    <name evidence="2" type="ORF">SAMN05444167_0159</name>
</gene>
<reference evidence="2 3" key="1">
    <citation type="submission" date="2016-10" db="EMBL/GenBank/DDBJ databases">
        <authorList>
            <person name="de Groot N.N."/>
        </authorList>
    </citation>
    <scope>NUCLEOTIDE SEQUENCE [LARGE SCALE GENOMIC DNA]</scope>
    <source>
        <strain evidence="2 3">GAS232</strain>
    </source>
</reference>
<keyword evidence="3" id="KW-1185">Reference proteome</keyword>
<sequence>MCPFCISTAVWIAAGVASAGGASALAVKIWNSKTHKQEVNGDNE</sequence>
<dbReference type="AlphaFoldDB" id="A0A1G7F0S9"/>
<keyword evidence="1" id="KW-0732">Signal</keyword>